<dbReference type="PIRSF" id="PIRSF006470">
    <property type="entry name" value="DctB"/>
    <property type="match status" value="1"/>
</dbReference>
<dbReference type="AlphaFoldDB" id="A0A1G9IWE9"/>
<dbReference type="PANTHER" id="PTHR33376">
    <property type="match status" value="1"/>
</dbReference>
<evidence type="ECO:0000313" key="5">
    <source>
        <dbReference type="EMBL" id="SDL29619.1"/>
    </source>
</evidence>
<keyword evidence="3 4" id="KW-0732">Signal</keyword>
<name>A0A1G9IWE9_9FIRM</name>
<organism evidence="5 6">
    <name type="scientific">Natronincola ferrireducens</name>
    <dbReference type="NCBI Taxonomy" id="393762"/>
    <lineage>
        <taxon>Bacteria</taxon>
        <taxon>Bacillati</taxon>
        <taxon>Bacillota</taxon>
        <taxon>Clostridia</taxon>
        <taxon>Peptostreptococcales</taxon>
        <taxon>Natronincolaceae</taxon>
        <taxon>Natronincola</taxon>
    </lineage>
</organism>
<evidence type="ECO:0000256" key="3">
    <source>
        <dbReference type="ARBA" id="ARBA00022729"/>
    </source>
</evidence>
<dbReference type="NCBIfam" id="NF037995">
    <property type="entry name" value="TRAP_S1"/>
    <property type="match status" value="1"/>
</dbReference>
<dbReference type="Proteomes" id="UP000198718">
    <property type="component" value="Unassembled WGS sequence"/>
</dbReference>
<reference evidence="5 6" key="1">
    <citation type="submission" date="2016-10" db="EMBL/GenBank/DDBJ databases">
        <authorList>
            <person name="de Groot N.N."/>
        </authorList>
    </citation>
    <scope>NUCLEOTIDE SEQUENCE [LARGE SCALE GENOMIC DNA]</scope>
    <source>
        <strain evidence="5 6">DSM 18346</strain>
    </source>
</reference>
<proteinExistence type="inferred from homology"/>
<dbReference type="NCBIfam" id="TIGR00787">
    <property type="entry name" value="dctP"/>
    <property type="match status" value="1"/>
</dbReference>
<dbReference type="InterPro" id="IPR038404">
    <property type="entry name" value="TRAP_DctP_sf"/>
</dbReference>
<accession>A0A1G9IWE9</accession>
<dbReference type="OrthoDB" id="9815946at2"/>
<evidence type="ECO:0000256" key="2">
    <source>
        <dbReference type="ARBA" id="ARBA00022448"/>
    </source>
</evidence>
<dbReference type="GO" id="GO:0055085">
    <property type="term" value="P:transmembrane transport"/>
    <property type="evidence" value="ECO:0007669"/>
    <property type="project" value="InterPro"/>
</dbReference>
<dbReference type="CDD" id="cd13603">
    <property type="entry name" value="PBP2_TRAP_Siap_TeaA_like"/>
    <property type="match status" value="1"/>
</dbReference>
<gene>
    <name evidence="5" type="ORF">SAMN05660472_02958</name>
</gene>
<keyword evidence="6" id="KW-1185">Reference proteome</keyword>
<dbReference type="EMBL" id="FNFP01000014">
    <property type="protein sequence ID" value="SDL29619.1"/>
    <property type="molecule type" value="Genomic_DNA"/>
</dbReference>
<feature type="signal peptide" evidence="4">
    <location>
        <begin position="1"/>
        <end position="26"/>
    </location>
</feature>
<sequence length="346" mass="38366">MKKSFKGLAVLLMVCMLLTTFLTACSNDKPGAAGGEAADKEYSLRLATVVNPPHPWVEMAEYFAEELEKRTDGKVKVTVYPSAQLGSDETTIDEMRTGTIDFIVGGAQNAASFIPQYQAFGLAYLFTDDDHFENTIAHGSPVFNRFAELYEEKNLGIKLLGLSGGGVRNVSNNLRPITTPADLQGMRMRLPGSPMEAKLWEALGAIPTSLPWSEIYTAIQTGVVSTFESTISGYNGSKLYEVAKYHSETQHLYMLSHFSMSQSTFDKLPEDYQKIVQEVAIEASLKGTEIGKQFDKELLVDFVEKYGVEVNKVDTQAFMEIVQPLHDELAEDIDATDILQMIRDLQ</sequence>
<dbReference type="GO" id="GO:0030288">
    <property type="term" value="C:outer membrane-bounded periplasmic space"/>
    <property type="evidence" value="ECO:0007669"/>
    <property type="project" value="InterPro"/>
</dbReference>
<evidence type="ECO:0000256" key="1">
    <source>
        <dbReference type="ARBA" id="ARBA00009023"/>
    </source>
</evidence>
<dbReference type="STRING" id="393762.SAMN05660472_02958"/>
<dbReference type="InterPro" id="IPR018389">
    <property type="entry name" value="DctP_fam"/>
</dbReference>
<dbReference type="PANTHER" id="PTHR33376:SF7">
    <property type="entry name" value="C4-DICARBOXYLATE-BINDING PROTEIN DCTB"/>
    <property type="match status" value="1"/>
</dbReference>
<dbReference type="Gene3D" id="3.40.190.170">
    <property type="entry name" value="Bacterial extracellular solute-binding protein, family 7"/>
    <property type="match status" value="1"/>
</dbReference>
<dbReference type="PROSITE" id="PS51257">
    <property type="entry name" value="PROKAR_LIPOPROTEIN"/>
    <property type="match status" value="1"/>
</dbReference>
<feature type="chain" id="PRO_5011603617" evidence="4">
    <location>
        <begin position="27"/>
        <end position="346"/>
    </location>
</feature>
<evidence type="ECO:0000256" key="4">
    <source>
        <dbReference type="SAM" id="SignalP"/>
    </source>
</evidence>
<comment type="similarity">
    <text evidence="1">Belongs to the bacterial solute-binding protein 7 family.</text>
</comment>
<evidence type="ECO:0000313" key="6">
    <source>
        <dbReference type="Proteomes" id="UP000198718"/>
    </source>
</evidence>
<dbReference type="Pfam" id="PF03480">
    <property type="entry name" value="DctP"/>
    <property type="match status" value="1"/>
</dbReference>
<protein>
    <submittedName>
        <fullName evidence="5">Extracellular solute-binding protein, family 7</fullName>
    </submittedName>
</protein>
<dbReference type="RefSeq" id="WP_090554981.1">
    <property type="nucleotide sequence ID" value="NZ_FNFP01000014.1"/>
</dbReference>
<dbReference type="InterPro" id="IPR004682">
    <property type="entry name" value="TRAP_DctP"/>
</dbReference>
<keyword evidence="2" id="KW-0813">Transport</keyword>